<reference evidence="7" key="1">
    <citation type="submission" date="2022-03" db="EMBL/GenBank/DDBJ databases">
        <authorList>
            <person name="Martin C."/>
        </authorList>
    </citation>
    <scope>NUCLEOTIDE SEQUENCE</scope>
</reference>
<dbReference type="OrthoDB" id="10055429at2759"/>
<dbReference type="GO" id="GO:0030504">
    <property type="term" value="F:inorganic diphosphate transmembrane transporter activity"/>
    <property type="evidence" value="ECO:0007669"/>
    <property type="project" value="TreeGrafter"/>
</dbReference>
<sequence>MERSKCIRSEYSRIGWIFLPLLLITMEAPINRQVGIISQGDAENVTVALTALAIMDVIESMLKSVVSPSQSIQIFIVLVNTRKDFWSAVVFVTFMGFVTAGVMLTLGLTPCGDFIQIAFDMKEDERIIFNMGIASVCLAACIGNIDVGLKGLLSKRYHIRYCLMSGILRLLLKIVVTFGLMQTDLASRNTILIPVISQYACILSSTVFLIGAYIKLDILGELPASIPTQPPLDYLRILRMILPMGAKELTERLEPFILYAILRHTARNDRDRNDVIGYLYVVHQTGFMLIRGLFATNPLVTIYLSNTKMFDYREKYHRLVIFTIATVTIVQAIIVSFAWIPQLTRFLFVDYLKVSDEKFNLVTYPFKLWTFSPIIYGLYMFSLGVVVHSKDTKILLVCSVVQLILSGLLPYLFSLIKMSGLISGTMSVFLINTSAAFILLVYNYIHGKIGKTD</sequence>
<dbReference type="PANTHER" id="PTHR28384:SF1">
    <property type="entry name" value="PROGRESSIVE ANKYLOSIS PROTEIN HOMOLOG"/>
    <property type="match status" value="1"/>
</dbReference>
<dbReference type="EMBL" id="CAIIXF020000004">
    <property type="protein sequence ID" value="CAH1780994.1"/>
    <property type="molecule type" value="Genomic_DNA"/>
</dbReference>
<keyword evidence="8" id="KW-1185">Reference proteome</keyword>
<protein>
    <submittedName>
        <fullName evidence="7">Uncharacterized protein</fullName>
    </submittedName>
</protein>
<keyword evidence="5" id="KW-1133">Transmembrane helix</keyword>
<evidence type="ECO:0000256" key="6">
    <source>
        <dbReference type="ARBA" id="ARBA00023136"/>
    </source>
</evidence>
<keyword evidence="3" id="KW-0813">Transport</keyword>
<evidence type="ECO:0000313" key="8">
    <source>
        <dbReference type="Proteomes" id="UP000749559"/>
    </source>
</evidence>
<evidence type="ECO:0000256" key="1">
    <source>
        <dbReference type="ARBA" id="ARBA00004141"/>
    </source>
</evidence>
<dbReference type="Proteomes" id="UP000749559">
    <property type="component" value="Unassembled WGS sequence"/>
</dbReference>
<evidence type="ECO:0000256" key="2">
    <source>
        <dbReference type="ARBA" id="ARBA00007509"/>
    </source>
</evidence>
<dbReference type="GO" id="GO:0005886">
    <property type="term" value="C:plasma membrane"/>
    <property type="evidence" value="ECO:0007669"/>
    <property type="project" value="TreeGrafter"/>
</dbReference>
<comment type="similarity">
    <text evidence="2">Belongs to the ANKH family.</text>
</comment>
<organism evidence="7 8">
    <name type="scientific">Owenia fusiformis</name>
    <name type="common">Polychaete worm</name>
    <dbReference type="NCBI Taxonomy" id="6347"/>
    <lineage>
        <taxon>Eukaryota</taxon>
        <taxon>Metazoa</taxon>
        <taxon>Spiralia</taxon>
        <taxon>Lophotrochozoa</taxon>
        <taxon>Annelida</taxon>
        <taxon>Polychaeta</taxon>
        <taxon>Sedentaria</taxon>
        <taxon>Canalipalpata</taxon>
        <taxon>Sabellida</taxon>
        <taxon>Oweniida</taxon>
        <taxon>Oweniidae</taxon>
        <taxon>Owenia</taxon>
    </lineage>
</organism>
<proteinExistence type="inferred from homology"/>
<dbReference type="InterPro" id="IPR009887">
    <property type="entry name" value="ANKH"/>
</dbReference>
<accession>A0A8J1Y2V2</accession>
<comment type="caution">
    <text evidence="7">The sequence shown here is derived from an EMBL/GenBank/DDBJ whole genome shotgun (WGS) entry which is preliminary data.</text>
</comment>
<evidence type="ECO:0000256" key="5">
    <source>
        <dbReference type="ARBA" id="ARBA00022989"/>
    </source>
</evidence>
<comment type="subcellular location">
    <subcellularLocation>
        <location evidence="1">Membrane</location>
        <topology evidence="1">Multi-pass membrane protein</topology>
    </subcellularLocation>
</comment>
<keyword evidence="4" id="KW-0812">Transmembrane</keyword>
<name>A0A8J1Y2V2_OWEFU</name>
<gene>
    <name evidence="7" type="ORF">OFUS_LOCUS7619</name>
</gene>
<evidence type="ECO:0000313" key="7">
    <source>
        <dbReference type="EMBL" id="CAH1780994.1"/>
    </source>
</evidence>
<evidence type="ECO:0000256" key="3">
    <source>
        <dbReference type="ARBA" id="ARBA00022448"/>
    </source>
</evidence>
<evidence type="ECO:0000256" key="4">
    <source>
        <dbReference type="ARBA" id="ARBA00022692"/>
    </source>
</evidence>
<dbReference type="AlphaFoldDB" id="A0A8J1Y2V2"/>
<dbReference type="PANTHER" id="PTHR28384">
    <property type="entry name" value="PROGRESSIVE ANKYLOSIS PROTEIN HOMOLOG"/>
    <property type="match status" value="1"/>
</dbReference>
<dbReference type="GO" id="GO:0005315">
    <property type="term" value="F:phosphate transmembrane transporter activity"/>
    <property type="evidence" value="ECO:0007669"/>
    <property type="project" value="InterPro"/>
</dbReference>
<keyword evidence="6" id="KW-0472">Membrane</keyword>
<dbReference type="GO" id="GO:0035435">
    <property type="term" value="P:phosphate ion transmembrane transport"/>
    <property type="evidence" value="ECO:0007669"/>
    <property type="project" value="InterPro"/>
</dbReference>